<evidence type="ECO:0000313" key="3">
    <source>
        <dbReference type="Proteomes" id="UP001295740"/>
    </source>
</evidence>
<evidence type="ECO:0000313" key="2">
    <source>
        <dbReference type="EMBL" id="CAJ2504661.1"/>
    </source>
</evidence>
<feature type="region of interest" description="Disordered" evidence="1">
    <location>
        <begin position="152"/>
        <end position="173"/>
    </location>
</feature>
<dbReference type="AlphaFoldDB" id="A0AAI8VHI4"/>
<dbReference type="Proteomes" id="UP001295740">
    <property type="component" value="Unassembled WGS sequence"/>
</dbReference>
<accession>A0AAI8VHI4</accession>
<organism evidence="2 3">
    <name type="scientific">Anthostomella pinea</name>
    <dbReference type="NCBI Taxonomy" id="933095"/>
    <lineage>
        <taxon>Eukaryota</taxon>
        <taxon>Fungi</taxon>
        <taxon>Dikarya</taxon>
        <taxon>Ascomycota</taxon>
        <taxon>Pezizomycotina</taxon>
        <taxon>Sordariomycetes</taxon>
        <taxon>Xylariomycetidae</taxon>
        <taxon>Xylariales</taxon>
        <taxon>Xylariaceae</taxon>
        <taxon>Anthostomella</taxon>
    </lineage>
</organism>
<evidence type="ECO:0000256" key="1">
    <source>
        <dbReference type="SAM" id="MobiDB-lite"/>
    </source>
</evidence>
<proteinExistence type="predicted"/>
<feature type="compositionally biased region" description="Polar residues" evidence="1">
    <location>
        <begin position="152"/>
        <end position="163"/>
    </location>
</feature>
<comment type="caution">
    <text evidence="2">The sequence shown here is derived from an EMBL/GenBank/DDBJ whole genome shotgun (WGS) entry which is preliminary data.</text>
</comment>
<name>A0AAI8VHI4_9PEZI</name>
<dbReference type="EMBL" id="CAUWAG010000007">
    <property type="protein sequence ID" value="CAJ2504661.1"/>
    <property type="molecule type" value="Genomic_DNA"/>
</dbReference>
<sequence>MANTENEFRIWLDLQSSHHPAVFDLSGNTPFELHLQARRISNFENDPRELSLLTAGSLFDLPTALDKGLMELVDENTGNVVDQDIASLRTRPDHPKGLFLTLPTDSRAQHHPVQSLALNAATHLRAMVEPGHTYRLRVRDNDLGVQWWGWQAGQSSPSDSTQAELPPGEPRKLVSNRCPPELSIGLSLAEDPGSVKVVITNPNGQPITVATRGPQMYISDSKAPPDPGNRITDGHHPDVRNLEIVDAETGQDLLANAVLRVYPVAGGSGGGRGWSRGNFLTLAPGEQVTCVVGLPVQRLSPGKEYLIRLRPAGCWWTEGTVDDLFGEGNGVIRRWSYGPTLPLMLESDDKVSFRLR</sequence>
<protein>
    <submittedName>
        <fullName evidence="2">Uu.00g120550.m01.CDS01</fullName>
    </submittedName>
</protein>
<reference evidence="2" key="1">
    <citation type="submission" date="2023-10" db="EMBL/GenBank/DDBJ databases">
        <authorList>
            <person name="Hackl T."/>
        </authorList>
    </citation>
    <scope>NUCLEOTIDE SEQUENCE</scope>
</reference>
<keyword evidence="3" id="KW-1185">Reference proteome</keyword>
<gene>
    <name evidence="2" type="ORF">KHLLAP_LOCUS5129</name>
</gene>